<dbReference type="STRING" id="1470200.PL75_01065"/>
<evidence type="ECO:0000313" key="1">
    <source>
        <dbReference type="EMBL" id="KLT73576.1"/>
    </source>
</evidence>
<reference evidence="1 2" key="1">
    <citation type="submission" date="2014-11" db="EMBL/GenBank/DDBJ databases">
        <title>Genome of a novel goose pathogen.</title>
        <authorList>
            <person name="Hansen C.M."/>
            <person name="Hueffer K."/>
            <person name="Choi S.C."/>
        </authorList>
    </citation>
    <scope>NUCLEOTIDE SEQUENCE [LARGE SCALE GENOMIC DNA]</scope>
    <source>
        <strain evidence="1 2">KH1503</strain>
    </source>
</reference>
<dbReference type="EMBL" id="JTDO01000002">
    <property type="protein sequence ID" value="KLT73576.1"/>
    <property type="molecule type" value="Genomic_DNA"/>
</dbReference>
<keyword evidence="2" id="KW-1185">Reference proteome</keyword>
<name>A0A0J0YTZ9_9NEIS</name>
<protein>
    <submittedName>
        <fullName evidence="1">Uncharacterized protein</fullName>
    </submittedName>
</protein>
<sequence>MQHYVVLINPALEQAKRVAECLADVVFRYRCDHSLAEEIHAFLLANSKPADAVTEIMPLGDFMRNLNHSAPLSFVAHVAWATTELEDDNGGSLEDICYLLKGSGWNMNNIDMLIYDLTTADTAWLYARHESEIIQWLTDSGQDIFNFGYGLQDVFTKHEKFLFEIVCRWAVFRVKRSL</sequence>
<dbReference type="AlphaFoldDB" id="A0A0J0YTZ9"/>
<dbReference type="RefSeq" id="WP_047760071.1">
    <property type="nucleotide sequence ID" value="NZ_CP091510.1"/>
</dbReference>
<accession>A0A0J0YTZ9</accession>
<organism evidence="1 2">
    <name type="scientific">Neisseria arctica</name>
    <dbReference type="NCBI Taxonomy" id="1470200"/>
    <lineage>
        <taxon>Bacteria</taxon>
        <taxon>Pseudomonadati</taxon>
        <taxon>Pseudomonadota</taxon>
        <taxon>Betaproteobacteria</taxon>
        <taxon>Neisseriales</taxon>
        <taxon>Neisseriaceae</taxon>
        <taxon>Neisseria</taxon>
    </lineage>
</organism>
<comment type="caution">
    <text evidence="1">The sequence shown here is derived from an EMBL/GenBank/DDBJ whole genome shotgun (WGS) entry which is preliminary data.</text>
</comment>
<dbReference type="OrthoDB" id="10017655at2"/>
<proteinExistence type="predicted"/>
<evidence type="ECO:0000313" key="2">
    <source>
        <dbReference type="Proteomes" id="UP000036027"/>
    </source>
</evidence>
<dbReference type="PATRIC" id="fig|1470200.3.peg.1002"/>
<gene>
    <name evidence="1" type="ORF">PL75_01065</name>
</gene>
<dbReference type="Proteomes" id="UP000036027">
    <property type="component" value="Unassembled WGS sequence"/>
</dbReference>